<evidence type="ECO:0000313" key="1">
    <source>
        <dbReference type="EMBL" id="GBM91092.1"/>
    </source>
</evidence>
<reference evidence="1 2" key="1">
    <citation type="journal article" date="2019" name="Sci. Rep.">
        <title>Orb-weaving spider Araneus ventricosus genome elucidates the spidroin gene catalogue.</title>
        <authorList>
            <person name="Kono N."/>
            <person name="Nakamura H."/>
            <person name="Ohtoshi R."/>
            <person name="Moran D.A.P."/>
            <person name="Shinohara A."/>
            <person name="Yoshida Y."/>
            <person name="Fujiwara M."/>
            <person name="Mori M."/>
            <person name="Tomita M."/>
            <person name="Arakawa K."/>
        </authorList>
    </citation>
    <scope>NUCLEOTIDE SEQUENCE [LARGE SCALE GENOMIC DNA]</scope>
</reference>
<dbReference type="EMBL" id="BGPR01003672">
    <property type="protein sequence ID" value="GBM91092.1"/>
    <property type="molecule type" value="Genomic_DNA"/>
</dbReference>
<dbReference type="Proteomes" id="UP000499080">
    <property type="component" value="Unassembled WGS sequence"/>
</dbReference>
<dbReference type="AlphaFoldDB" id="A0A4Y2JP25"/>
<accession>A0A4Y2JP25</accession>
<keyword evidence="2" id="KW-1185">Reference proteome</keyword>
<name>A0A4Y2JP25_ARAVE</name>
<evidence type="ECO:0000313" key="2">
    <source>
        <dbReference type="Proteomes" id="UP000499080"/>
    </source>
</evidence>
<proteinExistence type="predicted"/>
<gene>
    <name evidence="1" type="ORF">AVEN_135111_1</name>
</gene>
<organism evidence="1 2">
    <name type="scientific">Araneus ventricosus</name>
    <name type="common">Orbweaver spider</name>
    <name type="synonym">Epeira ventricosa</name>
    <dbReference type="NCBI Taxonomy" id="182803"/>
    <lineage>
        <taxon>Eukaryota</taxon>
        <taxon>Metazoa</taxon>
        <taxon>Ecdysozoa</taxon>
        <taxon>Arthropoda</taxon>
        <taxon>Chelicerata</taxon>
        <taxon>Arachnida</taxon>
        <taxon>Araneae</taxon>
        <taxon>Araneomorphae</taxon>
        <taxon>Entelegynae</taxon>
        <taxon>Araneoidea</taxon>
        <taxon>Araneidae</taxon>
        <taxon>Araneus</taxon>
    </lineage>
</organism>
<comment type="caution">
    <text evidence="1">The sequence shown here is derived from an EMBL/GenBank/DDBJ whole genome shotgun (WGS) entry which is preliminary data.</text>
</comment>
<protein>
    <submittedName>
        <fullName evidence="1">Uncharacterized protein</fullName>
    </submittedName>
</protein>
<sequence length="82" mass="9421">MSRFEAKRRLFLDGPCNFVPRSGDKDDTKSGDFSPTFRTTPTGGRLATTYDLTCYGPHIWWIFGEIGCQTWNLLTQKSKPYH</sequence>